<gene>
    <name evidence="1" type="ORF">AVEN_250837_1</name>
</gene>
<comment type="caution">
    <text evidence="1">The sequence shown here is derived from an EMBL/GenBank/DDBJ whole genome shotgun (WGS) entry which is preliminary data.</text>
</comment>
<name>A0A4Y2W831_ARAVE</name>
<dbReference type="Proteomes" id="UP000499080">
    <property type="component" value="Unassembled WGS sequence"/>
</dbReference>
<dbReference type="AlphaFoldDB" id="A0A4Y2W831"/>
<protein>
    <submittedName>
        <fullName evidence="1">Uncharacterized protein</fullName>
    </submittedName>
</protein>
<accession>A0A4Y2W831</accession>
<dbReference type="EMBL" id="BGPR01056864">
    <property type="protein sequence ID" value="GBO33309.1"/>
    <property type="molecule type" value="Genomic_DNA"/>
</dbReference>
<sequence>MVAKHLFAHESSTHSLSMSTQFFQRSGSILTSLSKKTFGSLRIQSRTGPPYPNGKASGLKAPRFETRFHGASAVHVGLLPINAYLGGQTSSLWCDLITNVHRLSHKV</sequence>
<organism evidence="1 2">
    <name type="scientific">Araneus ventricosus</name>
    <name type="common">Orbweaver spider</name>
    <name type="synonym">Epeira ventricosa</name>
    <dbReference type="NCBI Taxonomy" id="182803"/>
    <lineage>
        <taxon>Eukaryota</taxon>
        <taxon>Metazoa</taxon>
        <taxon>Ecdysozoa</taxon>
        <taxon>Arthropoda</taxon>
        <taxon>Chelicerata</taxon>
        <taxon>Arachnida</taxon>
        <taxon>Araneae</taxon>
        <taxon>Araneomorphae</taxon>
        <taxon>Entelegynae</taxon>
        <taxon>Araneoidea</taxon>
        <taxon>Araneidae</taxon>
        <taxon>Araneus</taxon>
    </lineage>
</organism>
<keyword evidence="2" id="KW-1185">Reference proteome</keyword>
<evidence type="ECO:0000313" key="1">
    <source>
        <dbReference type="EMBL" id="GBO33309.1"/>
    </source>
</evidence>
<proteinExistence type="predicted"/>
<reference evidence="1 2" key="1">
    <citation type="journal article" date="2019" name="Sci. Rep.">
        <title>Orb-weaving spider Araneus ventricosus genome elucidates the spidroin gene catalogue.</title>
        <authorList>
            <person name="Kono N."/>
            <person name="Nakamura H."/>
            <person name="Ohtoshi R."/>
            <person name="Moran D.A.P."/>
            <person name="Shinohara A."/>
            <person name="Yoshida Y."/>
            <person name="Fujiwara M."/>
            <person name="Mori M."/>
            <person name="Tomita M."/>
            <person name="Arakawa K."/>
        </authorList>
    </citation>
    <scope>NUCLEOTIDE SEQUENCE [LARGE SCALE GENOMIC DNA]</scope>
</reference>
<evidence type="ECO:0000313" key="2">
    <source>
        <dbReference type="Proteomes" id="UP000499080"/>
    </source>
</evidence>